<sequence length="106" mass="11958">MSRQGERGPPNAAESSKNGKRNLEMGLPMVISIINILSCSLQLVFGQRFSVGSFVTRRRGELSCFSDWVLYCCRGNGKVVVVGSKQEVWRFWVVCMGWGKLWVELI</sequence>
<evidence type="ECO:0000313" key="2">
    <source>
        <dbReference type="EMBL" id="GIZ03828.1"/>
    </source>
</evidence>
<accession>A0AAV4Y9Q6</accession>
<evidence type="ECO:0000313" key="3">
    <source>
        <dbReference type="Proteomes" id="UP001054945"/>
    </source>
</evidence>
<proteinExistence type="predicted"/>
<organism evidence="2 3">
    <name type="scientific">Caerostris extrusa</name>
    <name type="common">Bark spider</name>
    <name type="synonym">Caerostris bankana</name>
    <dbReference type="NCBI Taxonomy" id="172846"/>
    <lineage>
        <taxon>Eukaryota</taxon>
        <taxon>Metazoa</taxon>
        <taxon>Ecdysozoa</taxon>
        <taxon>Arthropoda</taxon>
        <taxon>Chelicerata</taxon>
        <taxon>Arachnida</taxon>
        <taxon>Araneae</taxon>
        <taxon>Araneomorphae</taxon>
        <taxon>Entelegynae</taxon>
        <taxon>Araneoidea</taxon>
        <taxon>Araneidae</taxon>
        <taxon>Caerostris</taxon>
    </lineage>
</organism>
<evidence type="ECO:0000256" key="1">
    <source>
        <dbReference type="SAM" id="MobiDB-lite"/>
    </source>
</evidence>
<keyword evidence="3" id="KW-1185">Reference proteome</keyword>
<comment type="caution">
    <text evidence="2">The sequence shown here is derived from an EMBL/GenBank/DDBJ whole genome shotgun (WGS) entry which is preliminary data.</text>
</comment>
<reference evidence="2 3" key="1">
    <citation type="submission" date="2021-06" db="EMBL/GenBank/DDBJ databases">
        <title>Caerostris extrusa draft genome.</title>
        <authorList>
            <person name="Kono N."/>
            <person name="Arakawa K."/>
        </authorList>
    </citation>
    <scope>NUCLEOTIDE SEQUENCE [LARGE SCALE GENOMIC DNA]</scope>
</reference>
<protein>
    <submittedName>
        <fullName evidence="2">Uncharacterized protein</fullName>
    </submittedName>
</protein>
<dbReference type="AlphaFoldDB" id="A0AAV4Y9Q6"/>
<name>A0AAV4Y9Q6_CAEEX</name>
<feature type="region of interest" description="Disordered" evidence="1">
    <location>
        <begin position="1"/>
        <end position="20"/>
    </location>
</feature>
<dbReference type="Proteomes" id="UP001054945">
    <property type="component" value="Unassembled WGS sequence"/>
</dbReference>
<gene>
    <name evidence="2" type="ORF">CEXT_645691</name>
</gene>
<dbReference type="EMBL" id="BPLR01019001">
    <property type="protein sequence ID" value="GIZ03828.1"/>
    <property type="molecule type" value="Genomic_DNA"/>
</dbReference>